<organism evidence="1 2">
    <name type="scientific">Tannerella forsythia</name>
    <name type="common">Bacteroides forsythus</name>
    <dbReference type="NCBI Taxonomy" id="28112"/>
    <lineage>
        <taxon>Bacteria</taxon>
        <taxon>Pseudomonadati</taxon>
        <taxon>Bacteroidota</taxon>
        <taxon>Bacteroidia</taxon>
        <taxon>Bacteroidales</taxon>
        <taxon>Tannerellaceae</taxon>
        <taxon>Tannerella</taxon>
    </lineage>
</organism>
<dbReference type="Proteomes" id="UP000279860">
    <property type="component" value="Unassembled WGS sequence"/>
</dbReference>
<reference evidence="1 2" key="1">
    <citation type="submission" date="2018-11" db="EMBL/GenBank/DDBJ databases">
        <title>Genomes From Bacteria Associated with the Canine Oral Cavity: a Test Case for Automated Genome-Based Taxonomic Assignment.</title>
        <authorList>
            <person name="Coil D.A."/>
            <person name="Jospin G."/>
            <person name="Darling A.E."/>
            <person name="Wallis C."/>
            <person name="Davis I.J."/>
            <person name="Harris S."/>
            <person name="Eisen J.A."/>
            <person name="Holcombe L.J."/>
            <person name="O'Flynn C."/>
        </authorList>
    </citation>
    <scope>NUCLEOTIDE SEQUENCE [LARGE SCALE GENOMIC DNA]</scope>
    <source>
        <strain evidence="1 2">OH1426_COT-023</strain>
    </source>
</reference>
<dbReference type="AlphaFoldDB" id="A0A3P1Z279"/>
<protein>
    <submittedName>
        <fullName evidence="1">DUF1320 domain-containing protein</fullName>
    </submittedName>
</protein>
<gene>
    <name evidence="1" type="ORF">EII41_06945</name>
</gene>
<accession>A0A3P1Z279</accession>
<evidence type="ECO:0000313" key="2">
    <source>
        <dbReference type="Proteomes" id="UP000279860"/>
    </source>
</evidence>
<proteinExistence type="predicted"/>
<dbReference type="RefSeq" id="WP_124789991.1">
    <property type="nucleotide sequence ID" value="NZ_RQYN01000021.1"/>
</dbReference>
<dbReference type="EMBL" id="RQYN01000021">
    <property type="protein sequence ID" value="RRD75243.1"/>
    <property type="molecule type" value="Genomic_DNA"/>
</dbReference>
<name>A0A3P1Z279_TANFO</name>
<evidence type="ECO:0000313" key="1">
    <source>
        <dbReference type="EMBL" id="RRD75243.1"/>
    </source>
</evidence>
<comment type="caution">
    <text evidence="1">The sequence shown here is derived from an EMBL/GenBank/DDBJ whole genome shotgun (WGS) entry which is preliminary data.</text>
</comment>
<sequence length="139" mass="16329">MFLDSLDYKVTIGERAFDLIQQSEEANRLKAEEMAMEEMAGYLRPKYNIHKIFAKRGEERNMHLVMTLCDMALYHLVSWLPSKMGYEIREIRYKRAIEWLEGVQKGKIVPDLDLAVDEDGETGASEIRYGGEKRNNYMW</sequence>